<reference evidence="1" key="1">
    <citation type="submission" date="2020-11" db="EMBL/GenBank/DDBJ databases">
        <authorList>
            <person name="Tran Van P."/>
        </authorList>
    </citation>
    <scope>NUCLEOTIDE SEQUENCE</scope>
</reference>
<dbReference type="AlphaFoldDB" id="A0A7R9KWT8"/>
<dbReference type="EMBL" id="CAJPIZ010008506">
    <property type="protein sequence ID" value="CAG2111192.1"/>
    <property type="molecule type" value="Genomic_DNA"/>
</dbReference>
<keyword evidence="2" id="KW-1185">Reference proteome</keyword>
<organism evidence="1">
    <name type="scientific">Medioppia subpectinata</name>
    <dbReference type="NCBI Taxonomy" id="1979941"/>
    <lineage>
        <taxon>Eukaryota</taxon>
        <taxon>Metazoa</taxon>
        <taxon>Ecdysozoa</taxon>
        <taxon>Arthropoda</taxon>
        <taxon>Chelicerata</taxon>
        <taxon>Arachnida</taxon>
        <taxon>Acari</taxon>
        <taxon>Acariformes</taxon>
        <taxon>Sarcoptiformes</taxon>
        <taxon>Oribatida</taxon>
        <taxon>Brachypylina</taxon>
        <taxon>Oppioidea</taxon>
        <taxon>Oppiidae</taxon>
        <taxon>Medioppia</taxon>
    </lineage>
</organism>
<protein>
    <submittedName>
        <fullName evidence="1">Uncharacterized protein</fullName>
    </submittedName>
</protein>
<dbReference type="Proteomes" id="UP000759131">
    <property type="component" value="Unassembled WGS sequence"/>
</dbReference>
<gene>
    <name evidence="1" type="ORF">OSB1V03_LOCUS11174</name>
</gene>
<evidence type="ECO:0000313" key="2">
    <source>
        <dbReference type="Proteomes" id="UP000759131"/>
    </source>
</evidence>
<name>A0A7R9KWT8_9ACAR</name>
<sequence>MDVTDELLEQTVFPYENFGNGVRNADNLEQIRHDCSVQGFRLNPVSKSKLREFKEIRDRFMGYLNEVLNSDRVDWAQLV</sequence>
<accession>A0A7R9KWT8</accession>
<dbReference type="EMBL" id="OC863081">
    <property type="protein sequence ID" value="CAD7630762.1"/>
    <property type="molecule type" value="Genomic_DNA"/>
</dbReference>
<evidence type="ECO:0000313" key="1">
    <source>
        <dbReference type="EMBL" id="CAD7630762.1"/>
    </source>
</evidence>
<proteinExistence type="predicted"/>